<dbReference type="AlphaFoldDB" id="A0A9P6NCP7"/>
<proteinExistence type="predicted"/>
<name>A0A9P6NCP7_9BASI</name>
<organism evidence="2 3">
    <name type="scientific">Cronartium quercuum f. sp. fusiforme G11</name>
    <dbReference type="NCBI Taxonomy" id="708437"/>
    <lineage>
        <taxon>Eukaryota</taxon>
        <taxon>Fungi</taxon>
        <taxon>Dikarya</taxon>
        <taxon>Basidiomycota</taxon>
        <taxon>Pucciniomycotina</taxon>
        <taxon>Pucciniomycetes</taxon>
        <taxon>Pucciniales</taxon>
        <taxon>Coleosporiaceae</taxon>
        <taxon>Cronartium</taxon>
    </lineage>
</organism>
<evidence type="ECO:0000256" key="1">
    <source>
        <dbReference type="SAM" id="MobiDB-lite"/>
    </source>
</evidence>
<evidence type="ECO:0000313" key="2">
    <source>
        <dbReference type="EMBL" id="KAG0144281.1"/>
    </source>
</evidence>
<protein>
    <submittedName>
        <fullName evidence="2">Uncharacterized protein</fullName>
    </submittedName>
</protein>
<dbReference type="Proteomes" id="UP000886653">
    <property type="component" value="Unassembled WGS sequence"/>
</dbReference>
<evidence type="ECO:0000313" key="3">
    <source>
        <dbReference type="Proteomes" id="UP000886653"/>
    </source>
</evidence>
<dbReference type="EMBL" id="MU167299">
    <property type="protein sequence ID" value="KAG0144281.1"/>
    <property type="molecule type" value="Genomic_DNA"/>
</dbReference>
<gene>
    <name evidence="2" type="ORF">CROQUDRAFT_95291</name>
</gene>
<keyword evidence="3" id="KW-1185">Reference proteome</keyword>
<accession>A0A9P6NCP7</accession>
<sequence>MDHTNHTPFLDIPDGDEVDIPNHEDPQMTRDEYLLTGLIPFEQELTHLRGLNRPLNRPDSMGWQGFYQWLWELEWQDAIAEPGLSTFLPSTLEHIRQFRGRIVNLFLEFGIEEPVPENEAQNEATTAIQNLGSRPYVVGESDNVRCAQSFNFSMRCPYCRAELNITNEEHEEGPSGS</sequence>
<feature type="region of interest" description="Disordered" evidence="1">
    <location>
        <begin position="1"/>
        <end position="25"/>
    </location>
</feature>
<comment type="caution">
    <text evidence="2">The sequence shown here is derived from an EMBL/GenBank/DDBJ whole genome shotgun (WGS) entry which is preliminary data.</text>
</comment>
<reference evidence="2" key="1">
    <citation type="submission" date="2013-11" db="EMBL/GenBank/DDBJ databases">
        <title>Genome sequence of the fusiform rust pathogen reveals effectors for host alternation and coevolution with pine.</title>
        <authorList>
            <consortium name="DOE Joint Genome Institute"/>
            <person name="Smith K."/>
            <person name="Pendleton A."/>
            <person name="Kubisiak T."/>
            <person name="Anderson C."/>
            <person name="Salamov A."/>
            <person name="Aerts A."/>
            <person name="Riley R."/>
            <person name="Clum A."/>
            <person name="Lindquist E."/>
            <person name="Ence D."/>
            <person name="Campbell M."/>
            <person name="Kronenberg Z."/>
            <person name="Feau N."/>
            <person name="Dhillon B."/>
            <person name="Hamelin R."/>
            <person name="Burleigh J."/>
            <person name="Smith J."/>
            <person name="Yandell M."/>
            <person name="Nelson C."/>
            <person name="Grigoriev I."/>
            <person name="Davis J."/>
        </authorList>
    </citation>
    <scope>NUCLEOTIDE SEQUENCE</scope>
    <source>
        <strain evidence="2">G11</strain>
    </source>
</reference>